<name>A0A1E3XDL8_9BACT</name>
<dbReference type="Pfam" id="PF13469">
    <property type="entry name" value="Sulfotransfer_3"/>
    <property type="match status" value="1"/>
</dbReference>
<dbReference type="SUPFAM" id="SSF52540">
    <property type="entry name" value="P-loop containing nucleoside triphosphate hydrolases"/>
    <property type="match status" value="1"/>
</dbReference>
<evidence type="ECO:0000313" key="1">
    <source>
        <dbReference type="EMBL" id="ODS33737.1"/>
    </source>
</evidence>
<proteinExistence type="predicted"/>
<keyword evidence="1" id="KW-0808">Transferase</keyword>
<dbReference type="AlphaFoldDB" id="A0A1E3XDL8"/>
<organism evidence="1 2">
    <name type="scientific">Candidatus Scalindua rubra</name>
    <dbReference type="NCBI Taxonomy" id="1872076"/>
    <lineage>
        <taxon>Bacteria</taxon>
        <taxon>Pseudomonadati</taxon>
        <taxon>Planctomycetota</taxon>
        <taxon>Candidatus Brocadiia</taxon>
        <taxon>Candidatus Brocadiales</taxon>
        <taxon>Candidatus Scalinduaceae</taxon>
        <taxon>Candidatus Scalindua</taxon>
    </lineage>
</organism>
<gene>
    <name evidence="1" type="ORF">SCARUB_01094</name>
</gene>
<dbReference type="GO" id="GO:0016740">
    <property type="term" value="F:transferase activity"/>
    <property type="evidence" value="ECO:0007669"/>
    <property type="project" value="UniProtKB-KW"/>
</dbReference>
<protein>
    <submittedName>
        <fullName evidence="1">Sulfotransferase domain protein</fullName>
    </submittedName>
</protein>
<accession>A0A1E3XDL8</accession>
<comment type="caution">
    <text evidence="1">The sequence shown here is derived from an EMBL/GenBank/DDBJ whole genome shotgun (WGS) entry which is preliminary data.</text>
</comment>
<dbReference type="Gene3D" id="3.40.50.300">
    <property type="entry name" value="P-loop containing nucleotide triphosphate hydrolases"/>
    <property type="match status" value="1"/>
</dbReference>
<dbReference type="InterPro" id="IPR027417">
    <property type="entry name" value="P-loop_NTPase"/>
</dbReference>
<dbReference type="EMBL" id="MAYW01000020">
    <property type="protein sequence ID" value="ODS33737.1"/>
    <property type="molecule type" value="Genomic_DNA"/>
</dbReference>
<reference evidence="1 2" key="1">
    <citation type="submission" date="2016-07" db="EMBL/GenBank/DDBJ databases">
        <title>Draft genome of Scalindua rubra, obtained from a brine-seawater interface in the Red Sea, sheds light on salt adaptation in anammox bacteria.</title>
        <authorList>
            <person name="Speth D.R."/>
            <person name="Lagkouvardos I."/>
            <person name="Wang Y."/>
            <person name="Qian P.-Y."/>
            <person name="Dutilh B.E."/>
            <person name="Jetten M.S."/>
        </authorList>
    </citation>
    <scope>NUCLEOTIDE SEQUENCE [LARGE SCALE GENOMIC DNA]</scope>
    <source>
        <strain evidence="1">BSI-1</strain>
    </source>
</reference>
<dbReference type="Proteomes" id="UP000094056">
    <property type="component" value="Unassembled WGS sequence"/>
</dbReference>
<evidence type="ECO:0000313" key="2">
    <source>
        <dbReference type="Proteomes" id="UP000094056"/>
    </source>
</evidence>
<sequence>MLISQLVEKHNYLDNPVFIVGSGRCGTTLMHSLLDGHPQLLVWPFEYSYFTFFRDFQQIYHVSTTRVSKLFEYFYKTDVGYFGKRYPGGRRKKGFSLEAVNAETFRSVVDTYKNEVPTRRQFLQLLMYAYHQAFCPWMKPKAFVLQINIPRDGFLDDFPQARVIYMARNPLHTYASIKRYYCKASGSKGYCYGAADRRFERGLVELALTQVLYAYTWLQRHKNLPGLMRVKLEELQNDTEKVIGEVADFVQISSESILLEATRLGQSYGSNLSSGKDSEGKVVADNYHLSKQYLQELTPYELEWVYGLLKEVVMENGYKVEIPFDTLSKMQKMLNFLKPMINEFPSFCEEKIIQSLQLNH</sequence>